<accession>A0A0P1BIN4</accession>
<evidence type="ECO:0000313" key="3">
    <source>
        <dbReference type="Proteomes" id="UP000054845"/>
    </source>
</evidence>
<feature type="chain" id="PRO_5006059558" evidence="1">
    <location>
        <begin position="21"/>
        <end position="65"/>
    </location>
</feature>
<proteinExistence type="predicted"/>
<organism evidence="2 3">
    <name type="scientific">Ceraceosorus bombacis</name>
    <dbReference type="NCBI Taxonomy" id="401625"/>
    <lineage>
        <taxon>Eukaryota</taxon>
        <taxon>Fungi</taxon>
        <taxon>Dikarya</taxon>
        <taxon>Basidiomycota</taxon>
        <taxon>Ustilaginomycotina</taxon>
        <taxon>Exobasidiomycetes</taxon>
        <taxon>Ceraceosorales</taxon>
        <taxon>Ceraceosoraceae</taxon>
        <taxon>Ceraceosorus</taxon>
    </lineage>
</organism>
<evidence type="ECO:0000313" key="2">
    <source>
        <dbReference type="EMBL" id="CEH15991.1"/>
    </source>
</evidence>
<evidence type="ECO:0000256" key="1">
    <source>
        <dbReference type="SAM" id="SignalP"/>
    </source>
</evidence>
<protein>
    <submittedName>
        <fullName evidence="2">Uncharacterized protein</fullName>
    </submittedName>
</protein>
<name>A0A0P1BIN4_9BASI</name>
<dbReference type="AlphaFoldDB" id="A0A0P1BIN4"/>
<dbReference type="EMBL" id="CCYA01000273">
    <property type="protein sequence ID" value="CEH15991.1"/>
    <property type="molecule type" value="Genomic_DNA"/>
</dbReference>
<sequence length="65" mass="7002">MKQAVLCTLLTLFVVSFTQAAPTEVLLPRVGDCGLPPGPGYKSCRKVILRADIVLQVGFLCDHTT</sequence>
<feature type="signal peptide" evidence="1">
    <location>
        <begin position="1"/>
        <end position="20"/>
    </location>
</feature>
<dbReference type="Proteomes" id="UP000054845">
    <property type="component" value="Unassembled WGS sequence"/>
</dbReference>
<reference evidence="2 3" key="1">
    <citation type="submission" date="2014-09" db="EMBL/GenBank/DDBJ databases">
        <authorList>
            <person name="Magalhaes I.L.F."/>
            <person name="Oliveira U."/>
            <person name="Santos F.R."/>
            <person name="Vidigal T.H.D.A."/>
            <person name="Brescovit A.D."/>
            <person name="Santos A.J."/>
        </authorList>
    </citation>
    <scope>NUCLEOTIDE SEQUENCE [LARGE SCALE GENOMIC DNA]</scope>
</reference>
<keyword evidence="1" id="KW-0732">Signal</keyword>
<keyword evidence="3" id="KW-1185">Reference proteome</keyword>